<dbReference type="Gramene" id="GBG60559">
    <property type="protein sequence ID" value="GBG60559"/>
    <property type="gene ID" value="CBR_g8582"/>
</dbReference>
<evidence type="ECO:0000256" key="1">
    <source>
        <dbReference type="ARBA" id="ARBA00010381"/>
    </source>
</evidence>
<keyword evidence="6" id="KW-1185">Reference proteome</keyword>
<dbReference type="PANTHER" id="PTHR12377:SF0">
    <property type="entry name" value="CYTOSOLIC IRON-SULFUR ASSEMBLY COMPONENT 2B"/>
    <property type="match status" value="1"/>
</dbReference>
<sequence length="283" mass="29921">MLIFAVGYCVVAFSWGLGGVIACQWSAWTEDSDPLVSSSITQECSAGNRLSNLPPHEANEVEGASSAVVAAAAAFVSSSGVIGGSGLGLRVEGDLLGGGGGGGGGVVAGFAGGRGGDFLETETSSHTMTPGLINPNPKIHERKSRQARPEASDEDSIDRFDAFEVFEYVRDITDPEHPYSLEQLDVVKEDSIEVDDCGNKVMVTFTPTVQHCSMATVIGLCLRVKLMRCLPPRFKIDIKVAPGSHASELAVNKQLNDKERVAAALENPHLVEMVEKCLASSEE</sequence>
<protein>
    <recommendedName>
        <fullName evidence="4">MIP18 family-like domain-containing protein</fullName>
    </recommendedName>
</protein>
<dbReference type="GO" id="GO:0007059">
    <property type="term" value="P:chromosome segregation"/>
    <property type="evidence" value="ECO:0007669"/>
    <property type="project" value="UniProtKB-KW"/>
</dbReference>
<dbReference type="SUPFAM" id="SSF117916">
    <property type="entry name" value="Fe-S cluster assembly (FSCA) domain-like"/>
    <property type="match status" value="1"/>
</dbReference>
<dbReference type="InterPro" id="IPR034904">
    <property type="entry name" value="FSCA_dom_sf"/>
</dbReference>
<comment type="caution">
    <text evidence="5">The sequence shown here is derived from an EMBL/GenBank/DDBJ whole genome shotgun (WGS) entry which is preliminary data.</text>
</comment>
<feature type="region of interest" description="Disordered" evidence="3">
    <location>
        <begin position="121"/>
        <end position="155"/>
    </location>
</feature>
<keyword evidence="2" id="KW-0159">Chromosome partition</keyword>
<name>A0A388JRW8_CHABU</name>
<proteinExistence type="inferred from homology"/>
<comment type="similarity">
    <text evidence="1">Belongs to the MIP18 family.</text>
</comment>
<dbReference type="Pfam" id="PF01883">
    <property type="entry name" value="FeS_assembly_P"/>
    <property type="match status" value="1"/>
</dbReference>
<dbReference type="InterPro" id="IPR039796">
    <property type="entry name" value="MIP18"/>
</dbReference>
<feature type="domain" description="MIP18 family-like" evidence="4">
    <location>
        <begin position="165"/>
        <end position="226"/>
    </location>
</feature>
<organism evidence="5 6">
    <name type="scientific">Chara braunii</name>
    <name type="common">Braun's stonewort</name>
    <dbReference type="NCBI Taxonomy" id="69332"/>
    <lineage>
        <taxon>Eukaryota</taxon>
        <taxon>Viridiplantae</taxon>
        <taxon>Streptophyta</taxon>
        <taxon>Charophyceae</taxon>
        <taxon>Charales</taxon>
        <taxon>Characeae</taxon>
        <taxon>Chara</taxon>
    </lineage>
</organism>
<dbReference type="PANTHER" id="PTHR12377">
    <property type="entry name" value="CYTOSOLIC IRON-SULFUR ASSEMBLY COMPONENT 2B-RELATED"/>
    <property type="match status" value="1"/>
</dbReference>
<dbReference type="AlphaFoldDB" id="A0A388JRW8"/>
<evidence type="ECO:0000256" key="3">
    <source>
        <dbReference type="SAM" id="MobiDB-lite"/>
    </source>
</evidence>
<dbReference type="GO" id="GO:0051604">
    <property type="term" value="P:protein maturation"/>
    <property type="evidence" value="ECO:0007669"/>
    <property type="project" value="InterPro"/>
</dbReference>
<dbReference type="Gene3D" id="3.30.300.130">
    <property type="entry name" value="Fe-S cluster assembly (FSCA)"/>
    <property type="match status" value="1"/>
</dbReference>
<gene>
    <name evidence="5" type="ORF">CBR_g8582</name>
</gene>
<dbReference type="FunFam" id="3.30.300.130:FF:000010">
    <property type="entry name" value="Protein AE7-like 1"/>
    <property type="match status" value="1"/>
</dbReference>
<reference evidence="5 6" key="1">
    <citation type="journal article" date="2018" name="Cell">
        <title>The Chara Genome: Secondary Complexity and Implications for Plant Terrestrialization.</title>
        <authorList>
            <person name="Nishiyama T."/>
            <person name="Sakayama H."/>
            <person name="Vries J.D."/>
            <person name="Buschmann H."/>
            <person name="Saint-Marcoux D."/>
            <person name="Ullrich K.K."/>
            <person name="Haas F.B."/>
            <person name="Vanderstraeten L."/>
            <person name="Becker D."/>
            <person name="Lang D."/>
            <person name="Vosolsobe S."/>
            <person name="Rombauts S."/>
            <person name="Wilhelmsson P.K.I."/>
            <person name="Janitza P."/>
            <person name="Kern R."/>
            <person name="Heyl A."/>
            <person name="Rumpler F."/>
            <person name="Villalobos L.I.A.C."/>
            <person name="Clay J.M."/>
            <person name="Skokan R."/>
            <person name="Toyoda A."/>
            <person name="Suzuki Y."/>
            <person name="Kagoshima H."/>
            <person name="Schijlen E."/>
            <person name="Tajeshwar N."/>
            <person name="Catarino B."/>
            <person name="Hetherington A.J."/>
            <person name="Saltykova A."/>
            <person name="Bonnot C."/>
            <person name="Breuninger H."/>
            <person name="Symeonidi A."/>
            <person name="Radhakrishnan G.V."/>
            <person name="Van Nieuwerburgh F."/>
            <person name="Deforce D."/>
            <person name="Chang C."/>
            <person name="Karol K.G."/>
            <person name="Hedrich R."/>
            <person name="Ulvskov P."/>
            <person name="Glockner G."/>
            <person name="Delwiche C.F."/>
            <person name="Petrasek J."/>
            <person name="Van de Peer Y."/>
            <person name="Friml J."/>
            <person name="Beilby M."/>
            <person name="Dolan L."/>
            <person name="Kohara Y."/>
            <person name="Sugano S."/>
            <person name="Fujiyama A."/>
            <person name="Delaux P.-M."/>
            <person name="Quint M."/>
            <person name="TheiBen G."/>
            <person name="Hagemann M."/>
            <person name="Harholt J."/>
            <person name="Dunand C."/>
            <person name="Zachgo S."/>
            <person name="Langdale J."/>
            <person name="Maumus F."/>
            <person name="Straeten D.V.D."/>
            <person name="Gould S.B."/>
            <person name="Rensing S.A."/>
        </authorList>
    </citation>
    <scope>NUCLEOTIDE SEQUENCE [LARGE SCALE GENOMIC DNA]</scope>
    <source>
        <strain evidence="5 6">S276</strain>
    </source>
</reference>
<accession>A0A388JRW8</accession>
<dbReference type="STRING" id="69332.A0A388JRW8"/>
<dbReference type="OrthoDB" id="2746at2759"/>
<evidence type="ECO:0000256" key="2">
    <source>
        <dbReference type="ARBA" id="ARBA00022829"/>
    </source>
</evidence>
<evidence type="ECO:0000313" key="5">
    <source>
        <dbReference type="EMBL" id="GBG60559.1"/>
    </source>
</evidence>
<dbReference type="Proteomes" id="UP000265515">
    <property type="component" value="Unassembled WGS sequence"/>
</dbReference>
<evidence type="ECO:0000313" key="6">
    <source>
        <dbReference type="Proteomes" id="UP000265515"/>
    </source>
</evidence>
<dbReference type="InterPro" id="IPR002744">
    <property type="entry name" value="MIP18-like"/>
</dbReference>
<dbReference type="Gene3D" id="6.10.250.1280">
    <property type="match status" value="1"/>
</dbReference>
<evidence type="ECO:0000259" key="4">
    <source>
        <dbReference type="Pfam" id="PF01883"/>
    </source>
</evidence>
<dbReference type="EMBL" id="BFEA01000012">
    <property type="protein sequence ID" value="GBG60559.1"/>
    <property type="molecule type" value="Genomic_DNA"/>
</dbReference>